<dbReference type="Gene3D" id="3.40.50.720">
    <property type="entry name" value="NAD(P)-binding Rossmann-like Domain"/>
    <property type="match status" value="1"/>
</dbReference>
<evidence type="ECO:0000256" key="5">
    <source>
        <dbReference type="ARBA" id="ARBA00022490"/>
    </source>
</evidence>
<organism evidence="18 19">
    <name type="scientific">Cuscuta campestris</name>
    <dbReference type="NCBI Taxonomy" id="132261"/>
    <lineage>
        <taxon>Eukaryota</taxon>
        <taxon>Viridiplantae</taxon>
        <taxon>Streptophyta</taxon>
        <taxon>Embryophyta</taxon>
        <taxon>Tracheophyta</taxon>
        <taxon>Spermatophyta</taxon>
        <taxon>Magnoliopsida</taxon>
        <taxon>eudicotyledons</taxon>
        <taxon>Gunneridae</taxon>
        <taxon>Pentapetalae</taxon>
        <taxon>asterids</taxon>
        <taxon>lamiids</taxon>
        <taxon>Solanales</taxon>
        <taxon>Convolvulaceae</taxon>
        <taxon>Cuscuteae</taxon>
        <taxon>Cuscuta</taxon>
        <taxon>Cuscuta subgen. Grammica</taxon>
        <taxon>Cuscuta sect. Cleistogrammica</taxon>
    </lineage>
</organism>
<evidence type="ECO:0000256" key="2">
    <source>
        <dbReference type="ARBA" id="ARBA00004496"/>
    </source>
</evidence>
<feature type="transmembrane region" description="Helical" evidence="14">
    <location>
        <begin position="367"/>
        <end position="388"/>
    </location>
</feature>
<comment type="similarity">
    <text evidence="12">Belongs to the zinc-containing alcohol dehydrogenase family. Class-IV subfamily.</text>
</comment>
<evidence type="ECO:0000256" key="8">
    <source>
        <dbReference type="ARBA" id="ARBA00023002"/>
    </source>
</evidence>
<evidence type="ECO:0000256" key="1">
    <source>
        <dbReference type="ARBA" id="ARBA00001947"/>
    </source>
</evidence>
<feature type="transmembrane region" description="Helical" evidence="14">
    <location>
        <begin position="504"/>
        <end position="528"/>
    </location>
</feature>
<dbReference type="GO" id="GO:0004022">
    <property type="term" value="F:alcohol dehydrogenase (NAD+) activity"/>
    <property type="evidence" value="ECO:0007669"/>
    <property type="project" value="UniProtKB-EC"/>
</dbReference>
<evidence type="ECO:0000256" key="7">
    <source>
        <dbReference type="ARBA" id="ARBA00022833"/>
    </source>
</evidence>
<dbReference type="Pfam" id="PF08240">
    <property type="entry name" value="ADH_N"/>
    <property type="match status" value="1"/>
</dbReference>
<evidence type="ECO:0000256" key="11">
    <source>
        <dbReference type="ARBA" id="ARBA00049243"/>
    </source>
</evidence>
<evidence type="ECO:0000256" key="3">
    <source>
        <dbReference type="ARBA" id="ARBA00011738"/>
    </source>
</evidence>
<evidence type="ECO:0000259" key="15">
    <source>
        <dbReference type="Pfam" id="PF00107"/>
    </source>
</evidence>
<keyword evidence="8" id="KW-0560">Oxidoreductase</keyword>
<evidence type="ECO:0000256" key="10">
    <source>
        <dbReference type="ARBA" id="ARBA00049164"/>
    </source>
</evidence>
<comment type="subunit">
    <text evidence="3">Homodimer.</text>
</comment>
<dbReference type="InterPro" id="IPR013149">
    <property type="entry name" value="ADH-like_C"/>
</dbReference>
<evidence type="ECO:0000259" key="17">
    <source>
        <dbReference type="Pfam" id="PF08240"/>
    </source>
</evidence>
<feature type="transmembrane region" description="Helical" evidence="14">
    <location>
        <begin position="580"/>
        <end position="604"/>
    </location>
</feature>
<keyword evidence="14" id="KW-0472">Membrane</keyword>
<keyword evidence="6 13" id="KW-0479">Metal-binding</keyword>
<evidence type="ECO:0000313" key="19">
    <source>
        <dbReference type="Proteomes" id="UP000595140"/>
    </source>
</evidence>
<dbReference type="InterPro" id="IPR036291">
    <property type="entry name" value="NAD(P)-bd_dom_sf"/>
</dbReference>
<comment type="catalytic activity">
    <reaction evidence="10">
        <text>a secondary alcohol + NAD(+) = a ketone + NADH + H(+)</text>
        <dbReference type="Rhea" id="RHEA:10740"/>
        <dbReference type="ChEBI" id="CHEBI:15378"/>
        <dbReference type="ChEBI" id="CHEBI:17087"/>
        <dbReference type="ChEBI" id="CHEBI:35681"/>
        <dbReference type="ChEBI" id="CHEBI:57540"/>
        <dbReference type="ChEBI" id="CHEBI:57945"/>
        <dbReference type="EC" id="1.1.1.1"/>
    </reaction>
</comment>
<dbReference type="SUPFAM" id="SSF51735">
    <property type="entry name" value="NAD(P)-binding Rossmann-fold domains"/>
    <property type="match status" value="1"/>
</dbReference>
<comment type="cofactor">
    <cofactor evidence="1 13">
        <name>Zn(2+)</name>
        <dbReference type="ChEBI" id="CHEBI:29105"/>
    </cofactor>
</comment>
<feature type="domain" description="Alcohol dehydrogenase-like N-terminal" evidence="17">
    <location>
        <begin position="44"/>
        <end position="170"/>
    </location>
</feature>
<evidence type="ECO:0000256" key="4">
    <source>
        <dbReference type="ARBA" id="ARBA00013190"/>
    </source>
</evidence>
<comment type="subcellular location">
    <subcellularLocation>
        <location evidence="2">Cytoplasm</location>
    </subcellularLocation>
</comment>
<dbReference type="FunFam" id="3.90.180.10:FF:000067">
    <property type="entry name" value="alcohol dehydrogenase 1-like isoform X1"/>
    <property type="match status" value="1"/>
</dbReference>
<dbReference type="InterPro" id="IPR013154">
    <property type="entry name" value="ADH-like_N"/>
</dbReference>
<dbReference type="GO" id="GO:0005829">
    <property type="term" value="C:cytosol"/>
    <property type="evidence" value="ECO:0007669"/>
    <property type="project" value="TreeGrafter"/>
</dbReference>
<dbReference type="GO" id="GO:0051903">
    <property type="term" value="F:S-(hydroxymethyl)glutathione dehydrogenase [NAD(P)+] activity"/>
    <property type="evidence" value="ECO:0007669"/>
    <property type="project" value="TreeGrafter"/>
</dbReference>
<feature type="domain" description="Alcohol dehydrogenase-like C-terminal" evidence="15">
    <location>
        <begin position="213"/>
        <end position="341"/>
    </location>
</feature>
<keyword evidence="14" id="KW-1133">Transmembrane helix</keyword>
<proteinExistence type="inferred from homology"/>
<feature type="transmembrane region" description="Helical" evidence="14">
    <location>
        <begin position="475"/>
        <end position="492"/>
    </location>
</feature>
<reference evidence="18 19" key="1">
    <citation type="submission" date="2018-04" db="EMBL/GenBank/DDBJ databases">
        <authorList>
            <person name="Vogel A."/>
        </authorList>
    </citation>
    <scope>NUCLEOTIDE SEQUENCE [LARGE SCALE GENOMIC DNA]</scope>
</reference>
<accession>A0A484MUU8</accession>
<name>A0A484MUU8_9ASTE</name>
<evidence type="ECO:0000313" key="18">
    <source>
        <dbReference type="EMBL" id="VFQ91748.1"/>
    </source>
</evidence>
<protein>
    <recommendedName>
        <fullName evidence="4">alcohol dehydrogenase</fullName>
        <ecNumber evidence="4">1.1.1.1</ecNumber>
    </recommendedName>
</protein>
<keyword evidence="19" id="KW-1185">Reference proteome</keyword>
<dbReference type="Proteomes" id="UP000595140">
    <property type="component" value="Unassembled WGS sequence"/>
</dbReference>
<dbReference type="PANTHER" id="PTHR43880:SF40">
    <property type="entry name" value="ALCOHOL DEHYDROGENASE 2"/>
    <property type="match status" value="1"/>
</dbReference>
<dbReference type="GO" id="GO:0008270">
    <property type="term" value="F:zinc ion binding"/>
    <property type="evidence" value="ECO:0007669"/>
    <property type="project" value="InterPro"/>
</dbReference>
<keyword evidence="7 13" id="KW-0862">Zinc</keyword>
<dbReference type="AlphaFoldDB" id="A0A484MUU8"/>
<evidence type="ECO:0000259" key="16">
    <source>
        <dbReference type="Pfam" id="PF06814"/>
    </source>
</evidence>
<evidence type="ECO:0000256" key="6">
    <source>
        <dbReference type="ARBA" id="ARBA00022723"/>
    </source>
</evidence>
<keyword evidence="9" id="KW-0520">NAD</keyword>
<evidence type="ECO:0000256" key="12">
    <source>
        <dbReference type="ARBA" id="ARBA00060764"/>
    </source>
</evidence>
<keyword evidence="14" id="KW-0812">Transmembrane</keyword>
<dbReference type="Pfam" id="PF06814">
    <property type="entry name" value="GOST_TM"/>
    <property type="match status" value="1"/>
</dbReference>
<dbReference type="SUPFAM" id="SSF50129">
    <property type="entry name" value="GroES-like"/>
    <property type="match status" value="1"/>
</dbReference>
<dbReference type="PANTHER" id="PTHR43880">
    <property type="entry name" value="ALCOHOL DEHYDROGENASE"/>
    <property type="match status" value="1"/>
</dbReference>
<gene>
    <name evidence="18" type="ORF">CCAM_LOCUS33524</name>
</gene>
<keyword evidence="5" id="KW-0963">Cytoplasm</keyword>
<dbReference type="EC" id="1.1.1.1" evidence="4"/>
<dbReference type="Pfam" id="PF00107">
    <property type="entry name" value="ADH_zinc_N"/>
    <property type="match status" value="1"/>
</dbReference>
<dbReference type="EMBL" id="OOIL02004480">
    <property type="protein sequence ID" value="VFQ91748.1"/>
    <property type="molecule type" value="Genomic_DNA"/>
</dbReference>
<dbReference type="InterPro" id="IPR002328">
    <property type="entry name" value="ADH_Zn_CS"/>
</dbReference>
<evidence type="ECO:0000256" key="13">
    <source>
        <dbReference type="RuleBase" id="RU361277"/>
    </source>
</evidence>
<dbReference type="FunFam" id="3.40.50.720:FF:000003">
    <property type="entry name" value="S-(hydroxymethyl)glutathione dehydrogenase"/>
    <property type="match status" value="1"/>
</dbReference>
<sequence length="645" mass="71581">MDNPIIVPEGTAGKVIKCKAAVAWRPWEPLTIQEVEVAPPQKLEVRVKILFTSLCSGDVLAWVSEGPLFPRILGHEATGVVESVGEGVTEVVPGDKVMMVYTGECGECAHCKSEESNLCSLLRHKTNKGVMIQDNTSRFSTEGTPIYHFAGASTFVEYTVVHAGCVVKLNPLAPLEMVCALSCGVVAGLGSVLNVAKPKEGSSVAIFGLGVTGLAAAEGARIAGAARIIGIDEDPNRRARAPDFGVNCTLNPSLYTVAIKDVIGGMTGGGVDRSIECSGDPRYILSAFDCLHTGWGVAVLNVVSRTGDEFRTDPMNFMGEKTLKGCFFGNYKPRSHLPLLVDMIMNQELDLAKFVTYRFAFDEIKEAFKLACLGITLEFSVIWVIIVLENRPHVAWIHYYLLATLLLKALNLYCEALQKWHIDRSGSPTMWLDALFYASSLLRAISFYTAVLVIGYTQWQILRPRFRLRARDKGVLAILVSLQLVANAARVMSDKAAGLYGETWWLPVFAFVNCVSLWLLVFSLWSALRNLLRVRTHKRATVVLKKYELFRHYFTVVVVYILFGPILEYLLLVFSSSREYYWLISVALESVTLAFYAYTGYLFAPRKSSPHHHHHQCLLREDEEAAAAIRLGEEEDDYARLFSLV</sequence>
<feature type="domain" description="GOST seven transmembrane" evidence="16">
    <location>
        <begin position="379"/>
        <end position="609"/>
    </location>
</feature>
<evidence type="ECO:0000256" key="14">
    <source>
        <dbReference type="SAM" id="Phobius"/>
    </source>
</evidence>
<comment type="catalytic activity">
    <reaction evidence="11">
        <text>a primary alcohol + NAD(+) = an aldehyde + NADH + H(+)</text>
        <dbReference type="Rhea" id="RHEA:10736"/>
        <dbReference type="ChEBI" id="CHEBI:15378"/>
        <dbReference type="ChEBI" id="CHEBI:15734"/>
        <dbReference type="ChEBI" id="CHEBI:17478"/>
        <dbReference type="ChEBI" id="CHEBI:57540"/>
        <dbReference type="ChEBI" id="CHEBI:57945"/>
        <dbReference type="EC" id="1.1.1.1"/>
    </reaction>
</comment>
<evidence type="ECO:0000256" key="9">
    <source>
        <dbReference type="ARBA" id="ARBA00023027"/>
    </source>
</evidence>
<dbReference type="PROSITE" id="PS00059">
    <property type="entry name" value="ADH_ZINC"/>
    <property type="match status" value="1"/>
</dbReference>
<dbReference type="InterPro" id="IPR011032">
    <property type="entry name" value="GroES-like_sf"/>
</dbReference>
<feature type="transmembrane region" description="Helical" evidence="14">
    <location>
        <begin position="549"/>
        <end position="574"/>
    </location>
</feature>
<feature type="transmembrane region" description="Helical" evidence="14">
    <location>
        <begin position="395"/>
        <end position="414"/>
    </location>
</feature>
<dbReference type="InterPro" id="IPR053937">
    <property type="entry name" value="GOST_TM"/>
</dbReference>
<dbReference type="GO" id="GO:0046294">
    <property type="term" value="P:formaldehyde catabolic process"/>
    <property type="evidence" value="ECO:0007669"/>
    <property type="project" value="TreeGrafter"/>
</dbReference>
<feature type="transmembrane region" description="Helical" evidence="14">
    <location>
        <begin position="434"/>
        <end position="454"/>
    </location>
</feature>
<dbReference type="Gene3D" id="3.90.180.10">
    <property type="entry name" value="Medium-chain alcohol dehydrogenases, catalytic domain"/>
    <property type="match status" value="1"/>
</dbReference>